<dbReference type="InterPro" id="IPR027417">
    <property type="entry name" value="P-loop_NTPase"/>
</dbReference>
<dbReference type="AlphaFoldDB" id="A0A975BSY8"/>
<protein>
    <submittedName>
        <fullName evidence="2">AAA ATPase domain-containing protein</fullName>
    </submittedName>
</protein>
<dbReference type="GO" id="GO:0016887">
    <property type="term" value="F:ATP hydrolysis activity"/>
    <property type="evidence" value="ECO:0007669"/>
    <property type="project" value="InterPro"/>
</dbReference>
<dbReference type="InterPro" id="IPR051396">
    <property type="entry name" value="Bact_Antivir_Def_Nuclease"/>
</dbReference>
<dbReference type="GO" id="GO:0005524">
    <property type="term" value="F:ATP binding"/>
    <property type="evidence" value="ECO:0007669"/>
    <property type="project" value="InterPro"/>
</dbReference>
<organism evidence="2 3">
    <name type="scientific">Desulfonema magnum</name>
    <dbReference type="NCBI Taxonomy" id="45655"/>
    <lineage>
        <taxon>Bacteria</taxon>
        <taxon>Pseudomonadati</taxon>
        <taxon>Thermodesulfobacteriota</taxon>
        <taxon>Desulfobacteria</taxon>
        <taxon>Desulfobacterales</taxon>
        <taxon>Desulfococcaceae</taxon>
        <taxon>Desulfonema</taxon>
    </lineage>
</organism>
<evidence type="ECO:0000313" key="3">
    <source>
        <dbReference type="Proteomes" id="UP000663722"/>
    </source>
</evidence>
<dbReference type="Gene3D" id="3.40.50.300">
    <property type="entry name" value="P-loop containing nucleotide triphosphate hydrolases"/>
    <property type="match status" value="1"/>
</dbReference>
<feature type="domain" description="ATPase AAA-type core" evidence="1">
    <location>
        <begin position="23"/>
        <end position="342"/>
    </location>
</feature>
<gene>
    <name evidence="2" type="ORF">dnm_071090</name>
</gene>
<dbReference type="InterPro" id="IPR003959">
    <property type="entry name" value="ATPase_AAA_core"/>
</dbReference>
<dbReference type="KEGG" id="dmm:dnm_071090"/>
<dbReference type="RefSeq" id="WP_207678986.1">
    <property type="nucleotide sequence ID" value="NZ_CP061800.1"/>
</dbReference>
<dbReference type="SUPFAM" id="SSF52540">
    <property type="entry name" value="P-loop containing nucleoside triphosphate hydrolases"/>
    <property type="match status" value="1"/>
</dbReference>
<dbReference type="Proteomes" id="UP000663722">
    <property type="component" value="Chromosome"/>
</dbReference>
<name>A0A975BSY8_9BACT</name>
<dbReference type="EMBL" id="CP061800">
    <property type="protein sequence ID" value="QTA91043.1"/>
    <property type="molecule type" value="Genomic_DNA"/>
</dbReference>
<sequence>MFKKFRLKNYRTHTDTTLELKDITLIIGSNNSGKSNLLSGLNYFSMLVSKAFPGSEKSKMLGKHNFFPHKHSLSDSNTPISFYCEWERDNNNTAYELQIYCLNERSGDIGCKEKIVISSNGSEKKITHGHSEKSQKMLLRTKLETEALTYDEKKLTDTFFRSLAFLYYYHFQPAFLKGQAFPVIQGKPAEKKNFSELFVNSKKSLNIANEIGREGAHFQELVKYVKEYDEVSYGRFLGYLKRFVKSFNGIIIDKGVTKWQFDMGTSEFPYFEPDKVSDGLIKAGAVALLCAMKIPPAMIMIEELENGINQKNLSEFLSWLTHTSENGIRTQFILTSHSPSVIREFSDRLDAVYNIHLRQRDYKSIATNLNDAIKPLVNMGTIEEEGVLERDGKEVIQVKPYELTELFYSGILGEI</sequence>
<keyword evidence="3" id="KW-1185">Reference proteome</keyword>
<evidence type="ECO:0000313" key="2">
    <source>
        <dbReference type="EMBL" id="QTA91043.1"/>
    </source>
</evidence>
<proteinExistence type="predicted"/>
<dbReference type="Pfam" id="PF13304">
    <property type="entry name" value="AAA_21"/>
    <property type="match status" value="1"/>
</dbReference>
<dbReference type="PANTHER" id="PTHR43581">
    <property type="entry name" value="ATP/GTP PHOSPHATASE"/>
    <property type="match status" value="1"/>
</dbReference>
<dbReference type="PANTHER" id="PTHR43581:SF4">
    <property type="entry name" value="ATP_GTP PHOSPHATASE"/>
    <property type="match status" value="1"/>
</dbReference>
<accession>A0A975BSY8</accession>
<evidence type="ECO:0000259" key="1">
    <source>
        <dbReference type="Pfam" id="PF13304"/>
    </source>
</evidence>
<reference evidence="2" key="1">
    <citation type="journal article" date="2021" name="Microb. Physiol.">
        <title>Proteogenomic Insights into the Physiology of Marine, Sulfate-Reducing, Filamentous Desulfonema limicola and Desulfonema magnum.</title>
        <authorList>
            <person name="Schnaars V."/>
            <person name="Wohlbrand L."/>
            <person name="Scheve S."/>
            <person name="Hinrichs C."/>
            <person name="Reinhardt R."/>
            <person name="Rabus R."/>
        </authorList>
    </citation>
    <scope>NUCLEOTIDE SEQUENCE</scope>
    <source>
        <strain evidence="2">4be13</strain>
    </source>
</reference>